<evidence type="ECO:0000256" key="2">
    <source>
        <dbReference type="ARBA" id="ARBA00004726"/>
    </source>
</evidence>
<dbReference type="GO" id="GO:0008531">
    <property type="term" value="F:riboflavin kinase activity"/>
    <property type="evidence" value="ECO:0007669"/>
    <property type="project" value="UniProtKB-UniRule"/>
</dbReference>
<dbReference type="GO" id="GO:0003919">
    <property type="term" value="F:FMN adenylyltransferase activity"/>
    <property type="evidence" value="ECO:0007669"/>
    <property type="project" value="UniProtKB-UniRule"/>
</dbReference>
<dbReference type="Gene3D" id="3.40.50.620">
    <property type="entry name" value="HUPs"/>
    <property type="match status" value="1"/>
</dbReference>
<dbReference type="InterPro" id="IPR014729">
    <property type="entry name" value="Rossmann-like_a/b/a_fold"/>
</dbReference>
<dbReference type="UniPathway" id="UPA00276">
    <property type="reaction ID" value="UER00406"/>
</dbReference>
<dbReference type="GO" id="GO:0006747">
    <property type="term" value="P:FAD biosynthetic process"/>
    <property type="evidence" value="ECO:0007669"/>
    <property type="project" value="UniProtKB-UniRule"/>
</dbReference>
<dbReference type="KEGG" id="teq:TEQUI_0051"/>
<evidence type="ECO:0000256" key="14">
    <source>
        <dbReference type="ARBA" id="ARBA00049494"/>
    </source>
</evidence>
<dbReference type="Proteomes" id="UP000007472">
    <property type="component" value="Chromosome"/>
</dbReference>
<comment type="catalytic activity">
    <reaction evidence="14 15">
        <text>FMN + ATP + H(+) = FAD + diphosphate</text>
        <dbReference type="Rhea" id="RHEA:17237"/>
        <dbReference type="ChEBI" id="CHEBI:15378"/>
        <dbReference type="ChEBI" id="CHEBI:30616"/>
        <dbReference type="ChEBI" id="CHEBI:33019"/>
        <dbReference type="ChEBI" id="CHEBI:57692"/>
        <dbReference type="ChEBI" id="CHEBI:58210"/>
        <dbReference type="EC" id="2.7.7.2"/>
    </reaction>
</comment>
<comment type="catalytic activity">
    <reaction evidence="13 15">
        <text>riboflavin + ATP = FMN + ADP + H(+)</text>
        <dbReference type="Rhea" id="RHEA:14357"/>
        <dbReference type="ChEBI" id="CHEBI:15378"/>
        <dbReference type="ChEBI" id="CHEBI:30616"/>
        <dbReference type="ChEBI" id="CHEBI:57986"/>
        <dbReference type="ChEBI" id="CHEBI:58210"/>
        <dbReference type="ChEBI" id="CHEBI:456216"/>
        <dbReference type="EC" id="2.7.1.26"/>
    </reaction>
</comment>
<dbReference type="PIRSF" id="PIRSF004491">
    <property type="entry name" value="FAD_Synth"/>
    <property type="match status" value="1"/>
</dbReference>
<dbReference type="SUPFAM" id="SSF82114">
    <property type="entry name" value="Riboflavin kinase-like"/>
    <property type="match status" value="1"/>
</dbReference>
<organism evidence="17 18">
    <name type="scientific">Taylorella equigenitalis (strain MCE9)</name>
    <dbReference type="NCBI Taxonomy" id="937774"/>
    <lineage>
        <taxon>Bacteria</taxon>
        <taxon>Pseudomonadati</taxon>
        <taxon>Pseudomonadota</taxon>
        <taxon>Betaproteobacteria</taxon>
        <taxon>Burkholderiales</taxon>
        <taxon>Alcaligenaceae</taxon>
        <taxon>Taylorella</taxon>
    </lineage>
</organism>
<keyword evidence="11 15" id="KW-0067">ATP-binding</keyword>
<dbReference type="Gene3D" id="2.40.30.30">
    <property type="entry name" value="Riboflavin kinase-like"/>
    <property type="match status" value="1"/>
</dbReference>
<dbReference type="CDD" id="cd02064">
    <property type="entry name" value="FAD_synthetase_N"/>
    <property type="match status" value="1"/>
</dbReference>
<protein>
    <recommendedName>
        <fullName evidence="15">Riboflavin biosynthesis protein</fullName>
    </recommendedName>
    <domain>
        <recommendedName>
            <fullName evidence="15">Riboflavin kinase</fullName>
            <ecNumber evidence="15">2.7.1.26</ecNumber>
        </recommendedName>
        <alternativeName>
            <fullName evidence="15">Flavokinase</fullName>
        </alternativeName>
    </domain>
    <domain>
        <recommendedName>
            <fullName evidence="15">FMN adenylyltransferase</fullName>
            <ecNumber evidence="15">2.7.7.2</ecNumber>
        </recommendedName>
        <alternativeName>
            <fullName evidence="15">FAD pyrophosphorylase</fullName>
        </alternativeName>
        <alternativeName>
            <fullName evidence="15">FAD synthase</fullName>
        </alternativeName>
    </domain>
</protein>
<dbReference type="UniPathway" id="UPA00277">
    <property type="reaction ID" value="UER00407"/>
</dbReference>
<evidence type="ECO:0000256" key="1">
    <source>
        <dbReference type="ARBA" id="ARBA00002121"/>
    </source>
</evidence>
<keyword evidence="5 15" id="KW-0288">FMN</keyword>
<evidence type="ECO:0000256" key="9">
    <source>
        <dbReference type="ARBA" id="ARBA00022777"/>
    </source>
</evidence>
<reference evidence="17 18" key="1">
    <citation type="journal article" date="2011" name="J. Bacteriol.">
        <title>Genome sequence of Taylorella equigenitalis MCE9, the causative agent of contagious equine metritis.</title>
        <authorList>
            <person name="Hebert L."/>
            <person name="Moumen B."/>
            <person name="Duquesne F."/>
            <person name="Breuil M.F."/>
            <person name="Laugier C."/>
            <person name="Batto J.M."/>
            <person name="Renault P."/>
            <person name="Petry S."/>
        </authorList>
    </citation>
    <scope>NUCLEOTIDE SEQUENCE [LARGE SCALE GENOMIC DNA]</scope>
    <source>
        <strain evidence="17 18">MCE9</strain>
    </source>
</reference>
<keyword evidence="6 15" id="KW-0808">Transferase</keyword>
<dbReference type="EMBL" id="CP002456">
    <property type="protein sequence ID" value="ADU91007.1"/>
    <property type="molecule type" value="Genomic_DNA"/>
</dbReference>
<proteinExistence type="inferred from homology"/>
<evidence type="ECO:0000313" key="17">
    <source>
        <dbReference type="EMBL" id="ADU91007.1"/>
    </source>
</evidence>
<dbReference type="InterPro" id="IPR015865">
    <property type="entry name" value="Riboflavin_kinase_bac/euk"/>
</dbReference>
<evidence type="ECO:0000256" key="4">
    <source>
        <dbReference type="ARBA" id="ARBA00022630"/>
    </source>
</evidence>
<evidence type="ECO:0000256" key="7">
    <source>
        <dbReference type="ARBA" id="ARBA00022695"/>
    </source>
</evidence>
<dbReference type="GO" id="GO:0009231">
    <property type="term" value="P:riboflavin biosynthetic process"/>
    <property type="evidence" value="ECO:0007669"/>
    <property type="project" value="InterPro"/>
</dbReference>
<evidence type="ECO:0000313" key="18">
    <source>
        <dbReference type="Proteomes" id="UP000007472"/>
    </source>
</evidence>
<evidence type="ECO:0000256" key="11">
    <source>
        <dbReference type="ARBA" id="ARBA00022840"/>
    </source>
</evidence>
<dbReference type="NCBIfam" id="TIGR00083">
    <property type="entry name" value="ribF"/>
    <property type="match status" value="1"/>
</dbReference>
<dbReference type="AlphaFoldDB" id="A0A654KF10"/>
<dbReference type="InterPro" id="IPR023465">
    <property type="entry name" value="Riboflavin_kinase_dom_sf"/>
</dbReference>
<dbReference type="FunFam" id="3.40.50.620:FF:000021">
    <property type="entry name" value="Riboflavin biosynthesis protein"/>
    <property type="match status" value="1"/>
</dbReference>
<evidence type="ECO:0000256" key="8">
    <source>
        <dbReference type="ARBA" id="ARBA00022741"/>
    </source>
</evidence>
<keyword evidence="7 15" id="KW-0548">Nucleotidyltransferase</keyword>
<evidence type="ECO:0000256" key="13">
    <source>
        <dbReference type="ARBA" id="ARBA00047880"/>
    </source>
</evidence>
<dbReference type="Pfam" id="PF06574">
    <property type="entry name" value="FAD_syn"/>
    <property type="match status" value="1"/>
</dbReference>
<dbReference type="SUPFAM" id="SSF52374">
    <property type="entry name" value="Nucleotidylyl transferase"/>
    <property type="match status" value="1"/>
</dbReference>
<evidence type="ECO:0000256" key="5">
    <source>
        <dbReference type="ARBA" id="ARBA00022643"/>
    </source>
</evidence>
<accession>A0A654KF10</accession>
<keyword evidence="9 15" id="KW-0418">Kinase</keyword>
<dbReference type="EC" id="2.7.1.26" evidence="15"/>
<keyword evidence="10 15" id="KW-0274">FAD</keyword>
<dbReference type="GO" id="GO:0009398">
    <property type="term" value="P:FMN biosynthetic process"/>
    <property type="evidence" value="ECO:0007669"/>
    <property type="project" value="UniProtKB-UniRule"/>
</dbReference>
<feature type="domain" description="Riboflavin kinase" evidence="16">
    <location>
        <begin position="192"/>
        <end position="317"/>
    </location>
</feature>
<dbReference type="NCBIfam" id="NF004159">
    <property type="entry name" value="PRK05627.1-2"/>
    <property type="match status" value="1"/>
</dbReference>
<dbReference type="SMART" id="SM00904">
    <property type="entry name" value="Flavokinase"/>
    <property type="match status" value="1"/>
</dbReference>
<evidence type="ECO:0000256" key="6">
    <source>
        <dbReference type="ARBA" id="ARBA00022679"/>
    </source>
</evidence>
<keyword evidence="8 15" id="KW-0547">Nucleotide-binding</keyword>
<evidence type="ECO:0000256" key="10">
    <source>
        <dbReference type="ARBA" id="ARBA00022827"/>
    </source>
</evidence>
<evidence type="ECO:0000256" key="12">
    <source>
        <dbReference type="ARBA" id="ARBA00023268"/>
    </source>
</evidence>
<sequence length="321" mass="35699">MFNSINLPHISRNLLSNSSTCLTVGNFDGVHLGHQSILKLVSQSAITKELVPSVLTFEPHPREYFGVTGNRPELIPTKIQGLRDKVLSLGRCGISEIYIQRFNKTTASMLPEDFITSILVKGLKVKSLFVGADFRFGYKRKGDSEMLKSASKKFGFDVNFIDDILDTNQIRYSSSELRNALAYGNISQASQIMGRNYHFTGRVIHGKKLGAKIGTPTMNMRVPQRFALRSGIYIVTVSGLSAEPLQAVANLGIRPTVESSGEVLLEVHILDRIISAYGKIINVSFLDFIRDEEKFPSVEAMAIAIQKDIEKAKNYFKKHGI</sequence>
<comment type="similarity">
    <text evidence="15">Belongs to the ribF family.</text>
</comment>
<evidence type="ECO:0000256" key="15">
    <source>
        <dbReference type="PIRNR" id="PIRNR004491"/>
    </source>
</evidence>
<comment type="function">
    <text evidence="1">Catalyzes the phosphorylation of riboflavin to FMN followed by the adenylation of FMN to FAD.</text>
</comment>
<comment type="pathway">
    <text evidence="2 15">Cofactor biosynthesis; FAD biosynthesis; FAD from FMN: step 1/1.</text>
</comment>
<evidence type="ECO:0000256" key="3">
    <source>
        <dbReference type="ARBA" id="ARBA00005201"/>
    </source>
</evidence>
<dbReference type="InterPro" id="IPR023468">
    <property type="entry name" value="Riboflavin_kinase"/>
</dbReference>
<dbReference type="Pfam" id="PF01687">
    <property type="entry name" value="Flavokinase"/>
    <property type="match status" value="1"/>
</dbReference>
<dbReference type="PANTHER" id="PTHR22749">
    <property type="entry name" value="RIBOFLAVIN KINASE/FMN ADENYLYLTRANSFERASE"/>
    <property type="match status" value="1"/>
</dbReference>
<dbReference type="GO" id="GO:0005524">
    <property type="term" value="F:ATP binding"/>
    <property type="evidence" value="ECO:0007669"/>
    <property type="project" value="UniProtKB-UniRule"/>
</dbReference>
<dbReference type="EC" id="2.7.7.2" evidence="15"/>
<gene>
    <name evidence="17" type="ordered locus">TEQUI_0051</name>
</gene>
<name>A0A654KF10_TAYEM</name>
<keyword evidence="12" id="KW-0511">Multifunctional enzyme</keyword>
<evidence type="ECO:0000259" key="16">
    <source>
        <dbReference type="SMART" id="SM00904"/>
    </source>
</evidence>
<dbReference type="InterPro" id="IPR002606">
    <property type="entry name" value="Riboflavin_kinase_bac"/>
</dbReference>
<dbReference type="PANTHER" id="PTHR22749:SF6">
    <property type="entry name" value="RIBOFLAVIN KINASE"/>
    <property type="match status" value="1"/>
</dbReference>
<comment type="pathway">
    <text evidence="3 15">Cofactor biosynthesis; FMN biosynthesis; FMN from riboflavin (ATP route): step 1/1.</text>
</comment>
<keyword evidence="4 15" id="KW-0285">Flavoprotein</keyword>
<dbReference type="InterPro" id="IPR015864">
    <property type="entry name" value="FAD_synthase"/>
</dbReference>